<dbReference type="EMBL" id="AAANYR010000014">
    <property type="protein sequence ID" value="EAD5787982.1"/>
    <property type="molecule type" value="Genomic_DNA"/>
</dbReference>
<keyword evidence="1" id="KW-1188">Viral release from host cell</keyword>
<dbReference type="EMBL" id="AANCRK010000001">
    <property type="protein sequence ID" value="EDN7713698.1"/>
    <property type="molecule type" value="Genomic_DNA"/>
</dbReference>
<dbReference type="EMBL" id="QXKO01000001">
    <property type="protein sequence ID" value="RJZ24191.1"/>
    <property type="molecule type" value="Genomic_DNA"/>
</dbReference>
<evidence type="ECO:0000313" key="21">
    <source>
        <dbReference type="Proteomes" id="UP000379076"/>
    </source>
</evidence>
<dbReference type="EMBL" id="AAANYN010000004">
    <property type="protein sequence ID" value="EAD5773416.1"/>
    <property type="molecule type" value="Genomic_DNA"/>
</dbReference>
<dbReference type="Proteomes" id="UP000285054">
    <property type="component" value="Unassembled WGS sequence"/>
</dbReference>
<evidence type="ECO:0000313" key="15">
    <source>
        <dbReference type="EMBL" id="RJZ24191.1"/>
    </source>
</evidence>
<evidence type="ECO:0000313" key="6">
    <source>
        <dbReference type="EMBL" id="EAD3791760.1"/>
    </source>
</evidence>
<evidence type="ECO:0000313" key="4">
    <source>
        <dbReference type="EMBL" id="EAC6547641.1"/>
    </source>
</evidence>
<evidence type="ECO:0000313" key="10">
    <source>
        <dbReference type="EMBL" id="EAG2245893.1"/>
    </source>
</evidence>
<accession>A0A3A7KKH8</accession>
<dbReference type="Proteomes" id="UP000403352">
    <property type="component" value="Unassembled WGS sequence"/>
</dbReference>
<dbReference type="EMBL" id="AANPAU010000006">
    <property type="protein sequence ID" value="EDP8514330.1"/>
    <property type="molecule type" value="Genomic_DNA"/>
</dbReference>
<evidence type="ECO:0000313" key="18">
    <source>
        <dbReference type="Proteomes" id="UP000344343"/>
    </source>
</evidence>
<dbReference type="NCBIfam" id="TIGR01760">
    <property type="entry name" value="tape_meas_TP901"/>
    <property type="match status" value="1"/>
</dbReference>
<evidence type="ECO:0000256" key="2">
    <source>
        <dbReference type="SAM" id="Coils"/>
    </source>
</evidence>
<protein>
    <submittedName>
        <fullName evidence="11">Phage tail tape measure protein</fullName>
    </submittedName>
</protein>
<dbReference type="EMBL" id="AAAQQZ010000005">
    <property type="protein sequence ID" value="EAE1339276.1"/>
    <property type="molecule type" value="Genomic_DNA"/>
</dbReference>
<dbReference type="EMBL" id="AABBHO010000047">
    <property type="protein sequence ID" value="EAG2998202.1"/>
    <property type="molecule type" value="Genomic_DNA"/>
</dbReference>
<dbReference type="Proteomes" id="UP000478704">
    <property type="component" value="Unassembled WGS sequence"/>
</dbReference>
<dbReference type="PANTHER" id="PTHR37813:SF1">
    <property type="entry name" value="FELS-2 PROPHAGE PROTEIN"/>
    <property type="match status" value="1"/>
</dbReference>
<name>A0A3A7KKH8_LISMN</name>
<dbReference type="EMBL" id="AAAMZD010000001">
    <property type="protein sequence ID" value="EAD3791760.1"/>
    <property type="molecule type" value="Genomic_DNA"/>
</dbReference>
<dbReference type="EMBL" id="AAAJKI010000008">
    <property type="protein sequence ID" value="EAC6547641.1"/>
    <property type="molecule type" value="Genomic_DNA"/>
</dbReference>
<evidence type="ECO:0000313" key="19">
    <source>
        <dbReference type="Proteomes" id="UP000345329"/>
    </source>
</evidence>
<reference evidence="19 21" key="2">
    <citation type="submission" date="2018-06" db="EMBL/GenBank/DDBJ databases">
        <authorList>
            <consortium name="GenomeTrakr: Next Generation Sequencing Network for Food Pathogen Tracability"/>
        </authorList>
    </citation>
    <scope>NUCLEOTIDE SEQUENCE [LARGE SCALE GENOMIC DNA]</scope>
    <source>
        <strain evidence="12 27">10B02965A-1</strain>
        <strain evidence="13 23">CFSAN102901</strain>
        <strain evidence="9 21">FDA00006494</strain>
        <strain evidence="5 22">FDA00008584</strain>
        <strain evidence="10">FDA00011243</strain>
        <strain evidence="4 17">FDA00013332</strain>
        <strain evidence="8 18">FDA00013853</strain>
        <strain evidence="14">FDA00015054</strain>
        <strain evidence="24">FDA1090798-S029-001</strain>
        <strain evidence="25">FDA956581-098-004</strain>
        <strain evidence="11 26">FDA960927-006-004</strain>
        <strain evidence="7 20">FSIS31901579</strain>
        <strain evidence="6 19">VA-WGS-00405</strain>
    </source>
</reference>
<evidence type="ECO:0000313" key="24">
    <source>
        <dbReference type="Proteomes" id="UP000478704"/>
    </source>
</evidence>
<evidence type="ECO:0000313" key="14">
    <source>
        <dbReference type="EMBL" id="EDP8514330.1"/>
    </source>
</evidence>
<dbReference type="Proteomes" id="UP000345329">
    <property type="component" value="Unassembled WGS sequence"/>
</dbReference>
<keyword evidence="2" id="KW-0175">Coiled coil</keyword>
<reference evidence="15 16" key="1">
    <citation type="journal article" date="2018" name="BMC Genomics">
        <title>Genes significantly associated with lineage II food isolates of Listeria monocytogenes.</title>
        <authorList>
            <person name="Pirone-Davies C."/>
            <person name="Chen Y."/>
            <person name="Pightling A."/>
            <person name="Ryan G."/>
            <person name="Wang Y."/>
            <person name="Yao K."/>
            <person name="Hoffmann M."/>
            <person name="Allard M.W."/>
        </authorList>
    </citation>
    <scope>NUCLEOTIDE SEQUENCE [LARGE SCALE GENOMIC DNA]</scope>
    <source>
        <strain evidence="15 16">PNUSAL000190</strain>
    </source>
</reference>
<dbReference type="Pfam" id="PF10145">
    <property type="entry name" value="PhageMin_Tail"/>
    <property type="match status" value="1"/>
</dbReference>
<comment type="caution">
    <text evidence="11">The sequence shown here is derived from an EMBL/GenBank/DDBJ whole genome shotgun (WGS) entry which is preliminary data.</text>
</comment>
<evidence type="ECO:0000259" key="3">
    <source>
        <dbReference type="Pfam" id="PF10145"/>
    </source>
</evidence>
<evidence type="ECO:0000313" key="16">
    <source>
        <dbReference type="Proteomes" id="UP000285054"/>
    </source>
</evidence>
<dbReference type="Proteomes" id="UP000376505">
    <property type="component" value="Unassembled WGS sequence"/>
</dbReference>
<dbReference type="EMBL" id="AABBAW010000001">
    <property type="protein sequence ID" value="EAG2514168.1"/>
    <property type="molecule type" value="Genomic_DNA"/>
</dbReference>
<dbReference type="PANTHER" id="PTHR37813">
    <property type="entry name" value="FELS-2 PROPHAGE PROTEIN"/>
    <property type="match status" value="1"/>
</dbReference>
<dbReference type="Proteomes" id="UP000455569">
    <property type="component" value="Unassembled WGS sequence"/>
</dbReference>
<evidence type="ECO:0000313" key="26">
    <source>
        <dbReference type="Proteomes" id="UP000525850"/>
    </source>
</evidence>
<evidence type="ECO:0000313" key="8">
    <source>
        <dbReference type="EMBL" id="EAD5787982.1"/>
    </source>
</evidence>
<proteinExistence type="predicted"/>
<dbReference type="Proteomes" id="UP000525850">
    <property type="component" value="Unassembled WGS sequence"/>
</dbReference>
<dbReference type="Proteomes" id="UP000331186">
    <property type="component" value="Unassembled WGS sequence"/>
</dbReference>
<feature type="domain" description="Phage tail tape measure protein" evidence="3">
    <location>
        <begin position="217"/>
        <end position="417"/>
    </location>
</feature>
<feature type="coiled-coil region" evidence="2">
    <location>
        <begin position="807"/>
        <end position="837"/>
    </location>
</feature>
<dbReference type="EMBL" id="AABAYG010000005">
    <property type="protein sequence ID" value="EAG2245893.1"/>
    <property type="molecule type" value="Genomic_DNA"/>
</dbReference>
<dbReference type="InterPro" id="IPR010090">
    <property type="entry name" value="Phage_tape_meas"/>
</dbReference>
<sequence length="1399" mass="151276">MAEKFGDLIATASLDINPFQTSARTLERQGRALGKNLKATEAMFKNTGKSIEGLKAKQQVLGKQLQVSSELVRKNTEKYNALKDATGDVNAATDEQKRKLLAAEQAMHKSVAEAESLRGKYNALSKEIALNSSKLVQSGIKMQALGTKMQNVGKGISSVGMGITTKFALPLAAGIGLSVKAASDFESAFAGVKKTVDEVVNQNGEVTYSYDKLAAGIRQMSKEMPASTTEISAVAEAAGQLGIQTPAILDFTKTMVNLGVATNMSSEEAATALARFANIVQMKQSDFDRLGATIVSLGNNFATTEKEITDMGLRLAGQGKQVNMSEADIMGLAAAMSSVGIEAEAGGTAMSMVMKKINNAVYSGKGSLKGFADLAGMSAKQFQKAWKDDAAGALDDVVHGLQKNSKEGKNLTAILNDLGIKGIRESDTMLRLSGNADILTDALGNSKTAWKENSALTDEAAKRYETFESQLKIFKNQINDIAIDLGGPFMKALNAGLQASKPFLNSIKEMSKAFADATPETQKLVLKLAATALAFGPVTIGVGKFVSAGGTLIKATGSMVQGLGNFAVKAKLAKTGTDALAIGTVNAGKGAKVASVATRGFGASLGATLVTMGPWVLAIGAIGLAAYGLYKVFGDNNARKWGADIGDAADKSLSKVSQFSAEGTVAMESFSTDMSGNAKIVKTAFQGMADEVKKSVDDSIKALEESYNNLPEEVKTMYKKTLDEAKKDGEEKKKLAQTQADSAMKIVENAAKNERDLTETENKRLISLEKNLLSENVEALKLSSDEEKKVKAALYQDIEKMDRSQRVKSANALSKSMSEQKKAYEEQKENAKALYAEDGNTERYMSTLDILETKNKAVTESIAVRWVELERASGISESAIEDGLKNFGLSLEDIERISNETTKNTADNLGLLADESSDANVAWNDLILDDKTGEVTTNINDVISKAMSSEKEWKNLQFIIKEADLNSNAKATILDAVAQSGKWNQLSFEEKEILIESDSTRQIVLALEDNKKWNNLDYEVKKAILESNTPQKLDEVLKNYELWDEIPWDSSKKEAFLETNVDNTMQDVKKGFAEWDKAIPGQKNLIVDNNDVLNKILQSETVLVQYNNQTVDLKDLFANNSDVLNKVKKGNDVIVEYNGRKINLKELYANNRDLFNKVTSGKKVLYDYNGVPVNLKWLKMETNAGSVASQVQSAINNWQEMLNMRNKKIIEIAYKTNGKAPSGPQGLATGTNFHKGGLAVVNDARGANYQELITLPNGKTFLPHGRNVMLNLARGTKVLRGDKTAKILNKVPKFASGTTRDLVSKSKAVNIASAINSATENASLSKKQTGVSDEQKSNKVLLSQLKELVEQLIVVVQKPVMLGTVECMVSEGVLFKTIARFEKQKNSVQSRGIRGDLNV</sequence>
<evidence type="ECO:0000313" key="12">
    <source>
        <dbReference type="EMBL" id="EAG2998202.1"/>
    </source>
</evidence>
<dbReference type="RefSeq" id="WP_012951333.1">
    <property type="nucleotide sequence ID" value="NZ_CP014252.2"/>
</dbReference>
<dbReference type="Proteomes" id="UP000379076">
    <property type="component" value="Unassembled WGS sequence"/>
</dbReference>
<evidence type="ECO:0000313" key="9">
    <source>
        <dbReference type="EMBL" id="EAE1339276.1"/>
    </source>
</evidence>
<dbReference type="Proteomes" id="UP000344343">
    <property type="component" value="Unassembled WGS sequence"/>
</dbReference>
<dbReference type="EMBL" id="AAALRN010000001">
    <property type="protein sequence ID" value="EAD1184062.1"/>
    <property type="molecule type" value="Genomic_DNA"/>
</dbReference>
<evidence type="ECO:0000313" key="27">
    <source>
        <dbReference type="Proteomes" id="UP000549379"/>
    </source>
</evidence>
<evidence type="ECO:0000256" key="1">
    <source>
        <dbReference type="ARBA" id="ARBA00022612"/>
    </source>
</evidence>
<evidence type="ECO:0000313" key="7">
    <source>
        <dbReference type="EMBL" id="EAD5773416.1"/>
    </source>
</evidence>
<evidence type="ECO:0000313" key="25">
    <source>
        <dbReference type="Proteomes" id="UP000481141"/>
    </source>
</evidence>
<gene>
    <name evidence="9" type="ORF">ART25_10200</name>
    <name evidence="11" type="ORF">B1N52_03275</name>
    <name evidence="10" type="ORF">B1S26_10815</name>
    <name evidence="12" type="ORF">B5K54_12985</name>
    <name evidence="4" type="ORF">DU018_04575</name>
    <name evidence="15" type="ORF">DYZ50_00197</name>
    <name evidence="8" type="ORF">EX365_15650</name>
    <name evidence="7" type="ORF">EXZ73_03835</name>
    <name evidence="14" type="ORF">G3O21_001754</name>
    <name evidence="13" type="ORF">GQG13_01015</name>
    <name evidence="5" type="ORF">QD52_03080</name>
    <name evidence="6" type="ORF">UI29_03105</name>
</gene>
<evidence type="ECO:0000313" key="11">
    <source>
        <dbReference type="EMBL" id="EAG2514168.1"/>
    </source>
</evidence>
<dbReference type="Proteomes" id="UP000481141">
    <property type="component" value="Unassembled WGS sequence"/>
</dbReference>
<evidence type="ECO:0000313" key="22">
    <source>
        <dbReference type="Proteomes" id="UP000403352"/>
    </source>
</evidence>
<dbReference type="Proteomes" id="UP000549379">
    <property type="component" value="Unassembled WGS sequence"/>
</dbReference>
<evidence type="ECO:0000313" key="20">
    <source>
        <dbReference type="Proteomes" id="UP000376505"/>
    </source>
</evidence>
<evidence type="ECO:0000313" key="23">
    <source>
        <dbReference type="Proteomes" id="UP000455569"/>
    </source>
</evidence>
<organism evidence="11 26">
    <name type="scientific">Listeria monocytogenes</name>
    <dbReference type="NCBI Taxonomy" id="1639"/>
    <lineage>
        <taxon>Bacteria</taxon>
        <taxon>Bacillati</taxon>
        <taxon>Bacillota</taxon>
        <taxon>Bacilli</taxon>
        <taxon>Bacillales</taxon>
        <taxon>Listeriaceae</taxon>
        <taxon>Listeria</taxon>
    </lineage>
</organism>
<evidence type="ECO:0000313" key="17">
    <source>
        <dbReference type="Proteomes" id="UP000331186"/>
    </source>
</evidence>
<evidence type="ECO:0000313" key="13">
    <source>
        <dbReference type="EMBL" id="EDN7713698.1"/>
    </source>
</evidence>
<evidence type="ECO:0000313" key="5">
    <source>
        <dbReference type="EMBL" id="EAD1184062.1"/>
    </source>
</evidence>